<reference evidence="2 3" key="1">
    <citation type="journal article" date="2023" name="Plants (Basel)">
        <title>Bridging the Gap: Combining Genomics and Transcriptomics Approaches to Understand Stylosanthes scabra, an Orphan Legume from the Brazilian Caatinga.</title>
        <authorList>
            <person name="Ferreira-Neto J.R.C."/>
            <person name="da Silva M.D."/>
            <person name="Binneck E."/>
            <person name="de Melo N.F."/>
            <person name="da Silva R.H."/>
            <person name="de Melo A.L.T.M."/>
            <person name="Pandolfi V."/>
            <person name="Bustamante F.O."/>
            <person name="Brasileiro-Vidal A.C."/>
            <person name="Benko-Iseppon A.M."/>
        </authorList>
    </citation>
    <scope>NUCLEOTIDE SEQUENCE [LARGE SCALE GENOMIC DNA]</scope>
    <source>
        <tissue evidence="2">Leaves</tissue>
    </source>
</reference>
<evidence type="ECO:0000313" key="2">
    <source>
        <dbReference type="EMBL" id="MED6146564.1"/>
    </source>
</evidence>
<feature type="chain" id="PRO_5045530206" description="Defensin-like protein" evidence="1">
    <location>
        <begin position="28"/>
        <end position="133"/>
    </location>
</feature>
<keyword evidence="1" id="KW-0732">Signal</keyword>
<accession>A0ABU6TDF6</accession>
<evidence type="ECO:0000256" key="1">
    <source>
        <dbReference type="SAM" id="SignalP"/>
    </source>
</evidence>
<name>A0ABU6TDF6_9FABA</name>
<organism evidence="2 3">
    <name type="scientific">Stylosanthes scabra</name>
    <dbReference type="NCBI Taxonomy" id="79078"/>
    <lineage>
        <taxon>Eukaryota</taxon>
        <taxon>Viridiplantae</taxon>
        <taxon>Streptophyta</taxon>
        <taxon>Embryophyta</taxon>
        <taxon>Tracheophyta</taxon>
        <taxon>Spermatophyta</taxon>
        <taxon>Magnoliopsida</taxon>
        <taxon>eudicotyledons</taxon>
        <taxon>Gunneridae</taxon>
        <taxon>Pentapetalae</taxon>
        <taxon>rosids</taxon>
        <taxon>fabids</taxon>
        <taxon>Fabales</taxon>
        <taxon>Fabaceae</taxon>
        <taxon>Papilionoideae</taxon>
        <taxon>50 kb inversion clade</taxon>
        <taxon>dalbergioids sensu lato</taxon>
        <taxon>Dalbergieae</taxon>
        <taxon>Pterocarpus clade</taxon>
        <taxon>Stylosanthes</taxon>
    </lineage>
</organism>
<protein>
    <recommendedName>
        <fullName evidence="4">Defensin-like protein</fullName>
    </recommendedName>
</protein>
<gene>
    <name evidence="2" type="ORF">PIB30_035666</name>
</gene>
<evidence type="ECO:0000313" key="3">
    <source>
        <dbReference type="Proteomes" id="UP001341840"/>
    </source>
</evidence>
<keyword evidence="3" id="KW-1185">Reference proteome</keyword>
<feature type="signal peptide" evidence="1">
    <location>
        <begin position="1"/>
        <end position="27"/>
    </location>
</feature>
<evidence type="ECO:0008006" key="4">
    <source>
        <dbReference type="Google" id="ProtNLM"/>
    </source>
</evidence>
<dbReference type="EMBL" id="JASCZI010090792">
    <property type="protein sequence ID" value="MED6146564.1"/>
    <property type="molecule type" value="Genomic_DNA"/>
</dbReference>
<proteinExistence type="predicted"/>
<comment type="caution">
    <text evidence="2">The sequence shown here is derived from an EMBL/GenBank/DDBJ whole genome shotgun (WGS) entry which is preliminary data.</text>
</comment>
<sequence length="133" mass="14120">MAPNNAAPKILFCILFVALFFIPDVTSDSKVKLILSCDGTPNCVDKFCTTFCILNKHFQSGGCYPNKGCCCAKYVNATETTSGRVATLGSGIKDCSMGQGKCPDNEGCNNDCIAKNYQSGHCVAGSECCCFNP</sequence>
<dbReference type="Proteomes" id="UP001341840">
    <property type="component" value="Unassembled WGS sequence"/>
</dbReference>